<dbReference type="PIRSF" id="PIRSF036389">
    <property type="entry name" value="IOR_B"/>
    <property type="match status" value="1"/>
</dbReference>
<dbReference type="Proteomes" id="UP000286997">
    <property type="component" value="Unassembled WGS sequence"/>
</dbReference>
<dbReference type="RefSeq" id="WP_127729128.1">
    <property type="nucleotide sequence ID" value="NZ_SACP01000010.1"/>
</dbReference>
<proteinExistence type="predicted"/>
<dbReference type="OrthoDB" id="9767994at2"/>
<comment type="caution">
    <text evidence="2">The sequence shown here is derived from an EMBL/GenBank/DDBJ whole genome shotgun (WGS) entry which is preliminary data.</text>
</comment>
<dbReference type="Gene3D" id="3.90.1170.50">
    <property type="entry name" value="Aldehyde oxidase/xanthine dehydrogenase, a/b hammerhead"/>
    <property type="match status" value="1"/>
</dbReference>
<dbReference type="InterPro" id="IPR046867">
    <property type="entry name" value="AldOxase/xan_DH_MoCoBD2"/>
</dbReference>
<accession>A0A437P711</accession>
<gene>
    <name evidence="2" type="ORF">EOE48_11680</name>
</gene>
<dbReference type="SMART" id="SM01008">
    <property type="entry name" value="Ald_Xan_dh_C"/>
    <property type="match status" value="1"/>
</dbReference>
<dbReference type="InterPro" id="IPR012368">
    <property type="entry name" value="OxRdtase_Mopterin-bd_su_IorB"/>
</dbReference>
<dbReference type="InterPro" id="IPR052516">
    <property type="entry name" value="N-heterocyclic_Hydroxylase"/>
</dbReference>
<feature type="domain" description="Aldehyde oxidase/xanthine dehydrogenase a/b hammerhead" evidence="1">
    <location>
        <begin position="230"/>
        <end position="319"/>
    </location>
</feature>
<evidence type="ECO:0000313" key="3">
    <source>
        <dbReference type="Proteomes" id="UP000286997"/>
    </source>
</evidence>
<evidence type="ECO:0000313" key="2">
    <source>
        <dbReference type="EMBL" id="RVU18050.1"/>
    </source>
</evidence>
<dbReference type="PANTHER" id="PTHR47495">
    <property type="entry name" value="ALDEHYDE DEHYDROGENASE"/>
    <property type="match status" value="1"/>
</dbReference>
<dbReference type="AlphaFoldDB" id="A0A437P711"/>
<name>A0A437P711_9HYPH</name>
<dbReference type="PROSITE" id="PS51318">
    <property type="entry name" value="TAT"/>
    <property type="match status" value="1"/>
</dbReference>
<keyword evidence="3" id="KW-1185">Reference proteome</keyword>
<dbReference type="GO" id="GO:0016491">
    <property type="term" value="F:oxidoreductase activity"/>
    <property type="evidence" value="ECO:0007669"/>
    <property type="project" value="InterPro"/>
</dbReference>
<dbReference type="PANTHER" id="PTHR47495:SF3">
    <property type="entry name" value="BLR6219 PROTEIN"/>
    <property type="match status" value="1"/>
</dbReference>
<dbReference type="InterPro" id="IPR000674">
    <property type="entry name" value="Ald_Oxase/Xan_DH_a/b"/>
</dbReference>
<protein>
    <submittedName>
        <fullName evidence="2">Xanthine dehydrogenase family protein molybdopterin-binding subunit</fullName>
    </submittedName>
</protein>
<dbReference type="EMBL" id="SACP01000010">
    <property type="protein sequence ID" value="RVU18050.1"/>
    <property type="molecule type" value="Genomic_DNA"/>
</dbReference>
<dbReference type="Pfam" id="PF20256">
    <property type="entry name" value="MoCoBD_2"/>
    <property type="match status" value="2"/>
</dbReference>
<dbReference type="Pfam" id="PF02738">
    <property type="entry name" value="MoCoBD_1"/>
    <property type="match status" value="1"/>
</dbReference>
<organism evidence="2 3">
    <name type="scientific">Methylobacterium oryzihabitans</name>
    <dbReference type="NCBI Taxonomy" id="2499852"/>
    <lineage>
        <taxon>Bacteria</taxon>
        <taxon>Pseudomonadati</taxon>
        <taxon>Pseudomonadota</taxon>
        <taxon>Alphaproteobacteria</taxon>
        <taxon>Hyphomicrobiales</taxon>
        <taxon>Methylobacteriaceae</taxon>
        <taxon>Methylobacterium</taxon>
    </lineage>
</organism>
<dbReference type="SUPFAM" id="SSF56003">
    <property type="entry name" value="Molybdenum cofactor-binding domain"/>
    <property type="match status" value="2"/>
</dbReference>
<sequence length="776" mass="82780">MIHDLTRIADAAAAPEPESALTNVSRRALLGGAGALVLALAVRAPAARAADEKKFGADGMPRGWRDDPTVFVAVAPDGTVTITCHRQEMGQGVRTSVALVVADELDADWAKVKVVQAHGDEDRFGNQDTDGSRSLRHFFMPLRRAGAAARAMLVEAAAQRWKVPAAEVTAENGTLTHAKSGRTLGYGDVAEAAAKLTPPDRAGIALKDPSAFRYIGKGQIGLIDNRDITTGKAIYGLDTRVEGMLYAVVARPPVFGGKLKTYDAAEAMKVPGVVKVITIDPPAPPVEFQPLGGVAVIAKNTWAAIKGREALKLTWDDGPNASYDSDTYRATLEEAVRKPGKVVRQEGDVDAALKGAAKRLEAEYYVPHLVQAPMEPPAATVRIAKDGKVEAWGCVQAPQAARDRIAKRLGIDPKTVTVNVTLLGGGFGRKSKPDYFVEAALCSKAMDGAPVKMTWTREDDLHNGYYHTVSVERIEAGLDAKGMPVAWLHRSAAPTIGSIFVDGADHEIPIELGMGLVNVPFAIPNVRMENPAAPAHVRIGWFRSVSNIPHAFAAQSFIAEMAHAAGRDPKDYLLEVIGPARVIDPVKIGDVWNYGEDPSRYPYDTGRLRKVIEAASKGIGWGRELPKGRGLGIAGHYSFVSYTAAAAEVEVGPKGEITVHRVDIAIDCGTQINPERVRSQLEGAVVMGMGLALTAQITFKNGRTVQDNLDTYELTRIDAAPKVIEVHLVPGGDYAKPLGGVGEPGVPPVAPAIVNAVFAASGRRIRQLPIRDKLSA</sequence>
<dbReference type="InterPro" id="IPR037165">
    <property type="entry name" value="AldOxase/xan_DH_Mopterin-bd_sf"/>
</dbReference>
<evidence type="ECO:0000259" key="1">
    <source>
        <dbReference type="SMART" id="SM01008"/>
    </source>
</evidence>
<dbReference type="InterPro" id="IPR006311">
    <property type="entry name" value="TAT_signal"/>
</dbReference>
<reference evidence="2 3" key="1">
    <citation type="submission" date="2019-01" db="EMBL/GenBank/DDBJ databases">
        <authorList>
            <person name="Chen W.-M."/>
        </authorList>
    </citation>
    <scope>NUCLEOTIDE SEQUENCE [LARGE SCALE GENOMIC DNA]</scope>
    <source>
        <strain evidence="2 3">TER-1</strain>
    </source>
</reference>
<dbReference type="Gene3D" id="3.30.365.10">
    <property type="entry name" value="Aldehyde oxidase/xanthine dehydrogenase, molybdopterin binding domain"/>
    <property type="match status" value="4"/>
</dbReference>
<dbReference type="InterPro" id="IPR008274">
    <property type="entry name" value="AldOxase/xan_DH_MoCoBD1"/>
</dbReference>